<dbReference type="Proteomes" id="UP000799444">
    <property type="component" value="Unassembled WGS sequence"/>
</dbReference>
<evidence type="ECO:0000313" key="2">
    <source>
        <dbReference type="Proteomes" id="UP000799444"/>
    </source>
</evidence>
<accession>A0A9P4UXL7</accession>
<sequence length="283" mass="32283">MLNAMFDDEYMCPVGAVQACTAVITAYTYTEKSCTGAVIFKSPIDIKRQIVYAFNTITRYEEEHDHAGKNRTGDDIAIDEEIDIDESQFIRKARDAIDIGGRGVSNVVIVATKSDIYNSIKNLDSSEVEKINRMMVEADAAAETADEDGQKDRDNYYRFLEKLKEMTALRARENLITEVLQAKTHKNLTVVPTSSFIYIERTSQRRLKNKSDTNIAKIRSKLSEMRAEHVYSQLPNWSRDLGLFVLKTQFIVYTEKALDNLEELVFVGKTAFARIEESINKEF</sequence>
<dbReference type="EMBL" id="ML996180">
    <property type="protein sequence ID" value="KAF2732267.1"/>
    <property type="molecule type" value="Genomic_DNA"/>
</dbReference>
<keyword evidence="2" id="KW-1185">Reference proteome</keyword>
<proteinExistence type="predicted"/>
<name>A0A9P4UXL7_9PLEO</name>
<dbReference type="AlphaFoldDB" id="A0A9P4UXL7"/>
<reference evidence="1" key="1">
    <citation type="journal article" date="2020" name="Stud. Mycol.">
        <title>101 Dothideomycetes genomes: a test case for predicting lifestyles and emergence of pathogens.</title>
        <authorList>
            <person name="Haridas S."/>
            <person name="Albert R."/>
            <person name="Binder M."/>
            <person name="Bloem J."/>
            <person name="Labutti K."/>
            <person name="Salamov A."/>
            <person name="Andreopoulos B."/>
            <person name="Baker S."/>
            <person name="Barry K."/>
            <person name="Bills G."/>
            <person name="Bluhm B."/>
            <person name="Cannon C."/>
            <person name="Castanera R."/>
            <person name="Culley D."/>
            <person name="Daum C."/>
            <person name="Ezra D."/>
            <person name="Gonzalez J."/>
            <person name="Henrissat B."/>
            <person name="Kuo A."/>
            <person name="Liang C."/>
            <person name="Lipzen A."/>
            <person name="Lutzoni F."/>
            <person name="Magnuson J."/>
            <person name="Mondo S."/>
            <person name="Nolan M."/>
            <person name="Ohm R."/>
            <person name="Pangilinan J."/>
            <person name="Park H.-J."/>
            <person name="Ramirez L."/>
            <person name="Alfaro M."/>
            <person name="Sun H."/>
            <person name="Tritt A."/>
            <person name="Yoshinaga Y."/>
            <person name="Zwiers L.-H."/>
            <person name="Turgeon B."/>
            <person name="Goodwin S."/>
            <person name="Spatafora J."/>
            <person name="Crous P."/>
            <person name="Grigoriev I."/>
        </authorList>
    </citation>
    <scope>NUCLEOTIDE SEQUENCE</scope>
    <source>
        <strain evidence="1">CBS 125425</strain>
    </source>
</reference>
<gene>
    <name evidence="1" type="ORF">EJ04DRAFT_566162</name>
</gene>
<protein>
    <submittedName>
        <fullName evidence="1">Uncharacterized protein</fullName>
    </submittedName>
</protein>
<comment type="caution">
    <text evidence="1">The sequence shown here is derived from an EMBL/GenBank/DDBJ whole genome shotgun (WGS) entry which is preliminary data.</text>
</comment>
<evidence type="ECO:0000313" key="1">
    <source>
        <dbReference type="EMBL" id="KAF2732267.1"/>
    </source>
</evidence>
<organism evidence="1 2">
    <name type="scientific">Polyplosphaeria fusca</name>
    <dbReference type="NCBI Taxonomy" id="682080"/>
    <lineage>
        <taxon>Eukaryota</taxon>
        <taxon>Fungi</taxon>
        <taxon>Dikarya</taxon>
        <taxon>Ascomycota</taxon>
        <taxon>Pezizomycotina</taxon>
        <taxon>Dothideomycetes</taxon>
        <taxon>Pleosporomycetidae</taxon>
        <taxon>Pleosporales</taxon>
        <taxon>Tetraplosphaeriaceae</taxon>
        <taxon>Polyplosphaeria</taxon>
    </lineage>
</organism>